<keyword evidence="3" id="KW-0732">Signal</keyword>
<dbReference type="GO" id="GO:0005509">
    <property type="term" value="F:calcium ion binding"/>
    <property type="evidence" value="ECO:0007669"/>
    <property type="project" value="InterPro"/>
</dbReference>
<proteinExistence type="predicted"/>
<evidence type="ECO:0000256" key="1">
    <source>
        <dbReference type="ARBA" id="ARBA00004613"/>
    </source>
</evidence>
<accession>A0A0G1MJC0</accession>
<feature type="transmembrane region" description="Helical" evidence="5">
    <location>
        <begin position="7"/>
        <end position="25"/>
    </location>
</feature>
<dbReference type="InterPro" id="IPR059100">
    <property type="entry name" value="TSP3_bac"/>
</dbReference>
<evidence type="ECO:0000256" key="4">
    <source>
        <dbReference type="ARBA" id="ARBA00022837"/>
    </source>
</evidence>
<keyword evidence="5" id="KW-0472">Membrane</keyword>
<keyword evidence="4" id="KW-0106">Calcium</keyword>
<evidence type="ECO:0000256" key="2">
    <source>
        <dbReference type="ARBA" id="ARBA00022525"/>
    </source>
</evidence>
<evidence type="ECO:0000313" key="7">
    <source>
        <dbReference type="Proteomes" id="UP000033999"/>
    </source>
</evidence>
<name>A0A0G1MJC0_9BACT</name>
<organism evidence="6 7">
    <name type="scientific">Candidatus Magasanikbacteria bacterium GW2011_GWA2_45_39</name>
    <dbReference type="NCBI Taxonomy" id="1619041"/>
    <lineage>
        <taxon>Bacteria</taxon>
        <taxon>Candidatus Magasanikiibacteriota</taxon>
    </lineage>
</organism>
<dbReference type="Gene3D" id="4.10.1080.10">
    <property type="entry name" value="TSP type-3 repeat"/>
    <property type="match status" value="1"/>
</dbReference>
<dbReference type="EMBL" id="LCKX01000001">
    <property type="protein sequence ID" value="KKU08284.1"/>
    <property type="molecule type" value="Genomic_DNA"/>
</dbReference>
<reference evidence="6 7" key="1">
    <citation type="journal article" date="2015" name="Nature">
        <title>rRNA introns, odd ribosomes, and small enigmatic genomes across a large radiation of phyla.</title>
        <authorList>
            <person name="Brown C.T."/>
            <person name="Hug L.A."/>
            <person name="Thomas B.C."/>
            <person name="Sharon I."/>
            <person name="Castelle C.J."/>
            <person name="Singh A."/>
            <person name="Wilkins M.J."/>
            <person name="Williams K.H."/>
            <person name="Banfield J.F."/>
        </authorList>
    </citation>
    <scope>NUCLEOTIDE SEQUENCE [LARGE SCALE GENOMIC DNA]</scope>
</reference>
<dbReference type="Pfam" id="PF18884">
    <property type="entry name" value="TSP3_bac"/>
    <property type="match status" value="3"/>
</dbReference>
<dbReference type="SUPFAM" id="SSF103647">
    <property type="entry name" value="TSP type-3 repeat"/>
    <property type="match status" value="1"/>
</dbReference>
<dbReference type="SUPFAM" id="SSF69304">
    <property type="entry name" value="Tricorn protease N-terminal domain"/>
    <property type="match status" value="1"/>
</dbReference>
<dbReference type="PATRIC" id="fig|1619041.3.peg.45"/>
<comment type="caution">
    <text evidence="6">The sequence shown here is derived from an EMBL/GenBank/DDBJ whole genome shotgun (WGS) entry which is preliminary data.</text>
</comment>
<dbReference type="PANTHER" id="PTHR37467">
    <property type="entry name" value="EXPORTED CALCIUM-BINDING GLYCOPROTEIN-RELATED"/>
    <property type="match status" value="1"/>
</dbReference>
<dbReference type="InterPro" id="IPR028974">
    <property type="entry name" value="TSP_type-3_rpt"/>
</dbReference>
<dbReference type="AlphaFoldDB" id="A0A0G1MJC0"/>
<evidence type="ECO:0000256" key="3">
    <source>
        <dbReference type="ARBA" id="ARBA00022729"/>
    </source>
</evidence>
<evidence type="ECO:0000256" key="5">
    <source>
        <dbReference type="SAM" id="Phobius"/>
    </source>
</evidence>
<protein>
    <submittedName>
        <fullName evidence="6">Peptidoglycan-associated outer membrane protein</fullName>
    </submittedName>
</protein>
<keyword evidence="5" id="KW-1133">Transmembrane helix</keyword>
<keyword evidence="5" id="KW-0812">Transmembrane</keyword>
<sequence length="589" mass="65461">MANLKKSAYVVAVAALFVAIFPFAYHQNKTNSTAQAAAEIRLTKGTDISGYDISDQYAAYRAYQDGAYNVYVYSFADKSTTKVNAAAIAVDALGPYILQRYVYWVDHVADGWIINQHDILTGANRVIKKTDMRIQSISLYDEYVTYIVKVDDTHNNVVLVKLSDLSEHVLTDGKSWSADVAVFKNFVVWSQYPHALGVDDTHLKGDIMSYQIDSQYAHVLLPSMEGIGYVGLVDTTLAFMQRVNNASVISIYYMNTGTSYQLTSSDKNAAYPSLSMETIAYMTLGDGQKQISYLKFGSNQWGILSTAGATKMPPQVSHDGKKIAWLDNRAGTMDLYYYDFVALSEELDQDKDGLSDAEETKLGTNVYSTDTDNDGLTDREEVERYHTNPTKWDTDGDGLSDGEEVLRWTTNPLKADSNSNGLTDVQDLKTGFSPITLTQQFTSYAGVMRWPGLGDEYRKSEELRDALNVLLGAGHWRAHGNADWFKMVNAYIYGGYSAEEVASYARGNGYALSANTPAEYWRTYQAGIGHSTTAYIFSGKNVPVQKTVSPKQYQAKKFAPKNLPKVYSSAEVTPSSVKNVYKATYYLLP</sequence>
<comment type="subcellular location">
    <subcellularLocation>
        <location evidence="1">Secreted</location>
    </subcellularLocation>
</comment>
<evidence type="ECO:0000313" key="6">
    <source>
        <dbReference type="EMBL" id="KKU08284.1"/>
    </source>
</evidence>
<dbReference type="Proteomes" id="UP000033999">
    <property type="component" value="Unassembled WGS sequence"/>
</dbReference>
<dbReference type="PANTHER" id="PTHR37467:SF1">
    <property type="entry name" value="EXPORTED CALCIUM-BINDING GLYCOPROTEIN"/>
    <property type="match status" value="1"/>
</dbReference>
<gene>
    <name evidence="6" type="ORF">UX10_C0001G0043</name>
</gene>
<keyword evidence="2" id="KW-0964">Secreted</keyword>
<dbReference type="InterPro" id="IPR053180">
    <property type="entry name" value="Ca-binding_acidic-repeat"/>
</dbReference>